<gene>
    <name evidence="1" type="ORF">ACFFUR_08320</name>
</gene>
<evidence type="ECO:0000313" key="1">
    <source>
        <dbReference type="EMBL" id="MFB9211808.1"/>
    </source>
</evidence>
<proteinExistence type="predicted"/>
<dbReference type="Gene3D" id="3.30.70.100">
    <property type="match status" value="1"/>
</dbReference>
<dbReference type="InterPro" id="IPR036163">
    <property type="entry name" value="HMA_dom_sf"/>
</dbReference>
<dbReference type="RefSeq" id="WP_290247247.1">
    <property type="nucleotide sequence ID" value="NZ_JAUFQT010000001.1"/>
</dbReference>
<name>A0ABV5J4Q1_9BACT</name>
<sequence length="65" mass="7238">MIKLKTNIKCGACVEAVTPKLNQLPITEWKVDLKDPDRILEVTGQVSEKEIKKALNEAGYEGQVI</sequence>
<dbReference type="SUPFAM" id="SSF55008">
    <property type="entry name" value="HMA, heavy metal-associated domain"/>
    <property type="match status" value="1"/>
</dbReference>
<dbReference type="CDD" id="cd00371">
    <property type="entry name" value="HMA"/>
    <property type="match status" value="1"/>
</dbReference>
<dbReference type="Proteomes" id="UP001589654">
    <property type="component" value="Unassembled WGS sequence"/>
</dbReference>
<dbReference type="InterPro" id="IPR006121">
    <property type="entry name" value="HMA_dom"/>
</dbReference>
<keyword evidence="2" id="KW-1185">Reference proteome</keyword>
<dbReference type="EMBL" id="JBHMEW010000054">
    <property type="protein sequence ID" value="MFB9211808.1"/>
    <property type="molecule type" value="Genomic_DNA"/>
</dbReference>
<evidence type="ECO:0000313" key="2">
    <source>
        <dbReference type="Proteomes" id="UP001589654"/>
    </source>
</evidence>
<reference evidence="1 2" key="1">
    <citation type="submission" date="2024-09" db="EMBL/GenBank/DDBJ databases">
        <authorList>
            <person name="Sun Q."/>
            <person name="Mori K."/>
        </authorList>
    </citation>
    <scope>NUCLEOTIDE SEQUENCE [LARGE SCALE GENOMIC DNA]</scope>
    <source>
        <strain evidence="1 2">CECT 7682</strain>
    </source>
</reference>
<organism evidence="1 2">
    <name type="scientific">Echinicola jeungdonensis</name>
    <dbReference type="NCBI Taxonomy" id="709343"/>
    <lineage>
        <taxon>Bacteria</taxon>
        <taxon>Pseudomonadati</taxon>
        <taxon>Bacteroidota</taxon>
        <taxon>Cytophagia</taxon>
        <taxon>Cytophagales</taxon>
        <taxon>Cyclobacteriaceae</taxon>
        <taxon>Echinicola</taxon>
    </lineage>
</organism>
<protein>
    <submittedName>
        <fullName evidence="1">Heavy-metal-associated domain-containing protein</fullName>
    </submittedName>
</protein>
<accession>A0ABV5J4Q1</accession>
<comment type="caution">
    <text evidence="1">The sequence shown here is derived from an EMBL/GenBank/DDBJ whole genome shotgun (WGS) entry which is preliminary data.</text>
</comment>